<dbReference type="EMBL" id="CP019323">
    <property type="protein sequence ID" value="APX73181.1"/>
    <property type="molecule type" value="Genomic_DNA"/>
</dbReference>
<dbReference type="Proteomes" id="UP000187499">
    <property type="component" value="Chromosome"/>
</dbReference>
<evidence type="ECO:0000313" key="2">
    <source>
        <dbReference type="Proteomes" id="UP000187499"/>
    </source>
</evidence>
<reference evidence="2" key="1">
    <citation type="submission" date="2016-12" db="EMBL/GenBank/DDBJ databases">
        <authorList>
            <person name="Jung M.Y."/>
            <person name="Lee S.H."/>
        </authorList>
    </citation>
    <scope>NUCLEOTIDE SEQUENCE [LARGE SCALE GENOMIC DNA]</scope>
    <source>
        <strain evidence="2">WiKim39</strain>
    </source>
</reference>
<dbReference type="STRING" id="1847728.BTM29_11745"/>
<gene>
    <name evidence="1" type="ORF">BTM29_11745</name>
</gene>
<dbReference type="KEGG" id="lalw:BTM29_11745"/>
<name>A0A1P8Q5R7_9LACO</name>
<accession>A0A1P8Q5R7</accession>
<evidence type="ECO:0008006" key="3">
    <source>
        <dbReference type="Google" id="ProtNLM"/>
    </source>
</evidence>
<sequence>MKLEDLEELKVILSKLYETLDMSLISNKTAGKAIVDVYRELDDSSDLGGRTLISLESDLGRLSLFDDFKLTDEGKELYKQIESMDQKYITSISVDKTVNGQ</sequence>
<dbReference type="RefSeq" id="WP_076618146.1">
    <property type="nucleotide sequence ID" value="NZ_CP019323.1"/>
</dbReference>
<protein>
    <recommendedName>
        <fullName evidence="3">Bacteriocin immunity protein</fullName>
    </recommendedName>
</protein>
<evidence type="ECO:0000313" key="1">
    <source>
        <dbReference type="EMBL" id="APX73181.1"/>
    </source>
</evidence>
<proteinExistence type="predicted"/>
<keyword evidence="2" id="KW-1185">Reference proteome</keyword>
<dbReference type="OrthoDB" id="2298006at2"/>
<dbReference type="AlphaFoldDB" id="A0A1P8Q5R7"/>
<organism evidence="1 2">
    <name type="scientific">Companilactobacillus allii</name>
    <dbReference type="NCBI Taxonomy" id="1847728"/>
    <lineage>
        <taxon>Bacteria</taxon>
        <taxon>Bacillati</taxon>
        <taxon>Bacillota</taxon>
        <taxon>Bacilli</taxon>
        <taxon>Lactobacillales</taxon>
        <taxon>Lactobacillaceae</taxon>
        <taxon>Companilactobacillus</taxon>
    </lineage>
</organism>